<evidence type="ECO:0000256" key="5">
    <source>
        <dbReference type="ARBA" id="ARBA00023136"/>
    </source>
</evidence>
<feature type="transmembrane region" description="Helical" evidence="6">
    <location>
        <begin position="227"/>
        <end position="249"/>
    </location>
</feature>
<comment type="subcellular location">
    <subcellularLocation>
        <location evidence="6">Golgi apparatus membrane</location>
        <topology evidence="6">Multi-pass membrane protein</topology>
    </subcellularLocation>
    <subcellularLocation>
        <location evidence="1">Membrane</location>
        <topology evidence="1">Multi-pass membrane protein</topology>
    </subcellularLocation>
</comment>
<evidence type="ECO:0000256" key="1">
    <source>
        <dbReference type="ARBA" id="ARBA00004141"/>
    </source>
</evidence>
<evidence type="ECO:0000256" key="6">
    <source>
        <dbReference type="RuleBase" id="RU361264"/>
    </source>
</evidence>
<comment type="similarity">
    <text evidence="2 6">Belongs to the YIP1 family.</text>
</comment>
<keyword evidence="5 6" id="KW-0472">Membrane</keyword>
<dbReference type="EMBL" id="KV417336">
    <property type="protein sequence ID" value="KZO90702.1"/>
    <property type="molecule type" value="Genomic_DNA"/>
</dbReference>
<feature type="domain" description="Yip1" evidence="8">
    <location>
        <begin position="128"/>
        <end position="276"/>
    </location>
</feature>
<dbReference type="Pfam" id="PF04893">
    <property type="entry name" value="Yip1"/>
    <property type="match status" value="1"/>
</dbReference>
<feature type="compositionally biased region" description="Polar residues" evidence="7">
    <location>
        <begin position="76"/>
        <end position="91"/>
    </location>
</feature>
<dbReference type="GO" id="GO:0006888">
    <property type="term" value="P:endoplasmic reticulum to Golgi vesicle-mediated transport"/>
    <property type="evidence" value="ECO:0007669"/>
    <property type="project" value="InterPro"/>
</dbReference>
<evidence type="ECO:0000256" key="4">
    <source>
        <dbReference type="ARBA" id="ARBA00022989"/>
    </source>
</evidence>
<feature type="transmembrane region" description="Helical" evidence="6">
    <location>
        <begin position="144"/>
        <end position="164"/>
    </location>
</feature>
<dbReference type="PANTHER" id="PTHR21236:SF1">
    <property type="entry name" value="PROTEIN YIPF6"/>
    <property type="match status" value="1"/>
</dbReference>
<reference evidence="9 10" key="1">
    <citation type="journal article" date="2016" name="Mol. Biol. Evol.">
        <title>Comparative Genomics of Early-Diverging Mushroom-Forming Fungi Provides Insights into the Origins of Lignocellulose Decay Capabilities.</title>
        <authorList>
            <person name="Nagy L.G."/>
            <person name="Riley R."/>
            <person name="Tritt A."/>
            <person name="Adam C."/>
            <person name="Daum C."/>
            <person name="Floudas D."/>
            <person name="Sun H."/>
            <person name="Yadav J.S."/>
            <person name="Pangilinan J."/>
            <person name="Larsson K.H."/>
            <person name="Matsuura K."/>
            <person name="Barry K."/>
            <person name="Labutti K."/>
            <person name="Kuo R."/>
            <person name="Ohm R.A."/>
            <person name="Bhattacharya S.S."/>
            <person name="Shirouzu T."/>
            <person name="Yoshinaga Y."/>
            <person name="Martin F.M."/>
            <person name="Grigoriev I.V."/>
            <person name="Hibbett D.S."/>
        </authorList>
    </citation>
    <scope>NUCLEOTIDE SEQUENCE [LARGE SCALE GENOMIC DNA]</scope>
    <source>
        <strain evidence="9 10">TUFC12733</strain>
    </source>
</reference>
<evidence type="ECO:0000313" key="9">
    <source>
        <dbReference type="EMBL" id="KZO90702.1"/>
    </source>
</evidence>
<dbReference type="Proteomes" id="UP000076738">
    <property type="component" value="Unassembled WGS sequence"/>
</dbReference>
<protein>
    <recommendedName>
        <fullName evidence="6">Protein YIP</fullName>
    </recommendedName>
</protein>
<sequence>MAAPNSATLESNQFILADEEYDEDSIPGYTLPQPTPNGAGSTTPGSGGKGKGRAPEQLAPPSNVNELSGRIGTPLGTPSGSGVRGPNSQTIGGVRLETRYTGLDSLDEPVTTTLARDLLSIYSKVIQVLWPRRKGQAREVLRDWDLWGPFIFCLSLAIMLSINAPPAQSLGVFTGVVVIVSVGSVVVTFNAKLLGGRVSFFQSLCALGYCIFPLVVAALVGTFVRLIWVRLPITLIALGWSVWASVNFLDGTHIEAQRILLAVYPLCLFYFILAWMILIQ</sequence>
<dbReference type="InterPro" id="IPR006977">
    <property type="entry name" value="Yip1_dom"/>
</dbReference>
<accession>A0A167GM16</accession>
<dbReference type="GO" id="GO:0005802">
    <property type="term" value="C:trans-Golgi network"/>
    <property type="evidence" value="ECO:0007669"/>
    <property type="project" value="TreeGrafter"/>
</dbReference>
<proteinExistence type="inferred from homology"/>
<evidence type="ECO:0000256" key="3">
    <source>
        <dbReference type="ARBA" id="ARBA00022692"/>
    </source>
</evidence>
<keyword evidence="3 6" id="KW-0812">Transmembrane</keyword>
<feature type="compositionally biased region" description="Polar residues" evidence="7">
    <location>
        <begin position="1"/>
        <end position="14"/>
    </location>
</feature>
<feature type="transmembrane region" description="Helical" evidence="6">
    <location>
        <begin position="201"/>
        <end position="221"/>
    </location>
</feature>
<feature type="region of interest" description="Disordered" evidence="7">
    <location>
        <begin position="1"/>
        <end position="91"/>
    </location>
</feature>
<dbReference type="InterPro" id="IPR045231">
    <property type="entry name" value="Yip1/4-like"/>
</dbReference>
<feature type="transmembrane region" description="Helical" evidence="6">
    <location>
        <begin position="170"/>
        <end position="189"/>
    </location>
</feature>
<feature type="transmembrane region" description="Helical" evidence="6">
    <location>
        <begin position="261"/>
        <end position="279"/>
    </location>
</feature>
<evidence type="ECO:0000256" key="7">
    <source>
        <dbReference type="SAM" id="MobiDB-lite"/>
    </source>
</evidence>
<gene>
    <name evidence="9" type="ORF">CALVIDRAFT_522459</name>
</gene>
<evidence type="ECO:0000256" key="2">
    <source>
        <dbReference type="ARBA" id="ARBA00010596"/>
    </source>
</evidence>
<keyword evidence="10" id="KW-1185">Reference proteome</keyword>
<evidence type="ECO:0000259" key="8">
    <source>
        <dbReference type="Pfam" id="PF04893"/>
    </source>
</evidence>
<dbReference type="OrthoDB" id="411251at2759"/>
<evidence type="ECO:0000313" key="10">
    <source>
        <dbReference type="Proteomes" id="UP000076738"/>
    </source>
</evidence>
<dbReference type="GO" id="GO:0000139">
    <property type="term" value="C:Golgi membrane"/>
    <property type="evidence" value="ECO:0007669"/>
    <property type="project" value="UniProtKB-SubCell"/>
</dbReference>
<keyword evidence="4 6" id="KW-1133">Transmembrane helix</keyword>
<dbReference type="STRING" id="1330018.A0A167GM16"/>
<dbReference type="AlphaFoldDB" id="A0A167GM16"/>
<dbReference type="PANTHER" id="PTHR21236">
    <property type="entry name" value="GOLGI MEMBRANE PROTEIN YIP1"/>
    <property type="match status" value="1"/>
</dbReference>
<name>A0A167GM16_CALVF</name>
<organism evidence="9 10">
    <name type="scientific">Calocera viscosa (strain TUFC12733)</name>
    <dbReference type="NCBI Taxonomy" id="1330018"/>
    <lineage>
        <taxon>Eukaryota</taxon>
        <taxon>Fungi</taxon>
        <taxon>Dikarya</taxon>
        <taxon>Basidiomycota</taxon>
        <taxon>Agaricomycotina</taxon>
        <taxon>Dacrymycetes</taxon>
        <taxon>Dacrymycetales</taxon>
        <taxon>Dacrymycetaceae</taxon>
        <taxon>Calocera</taxon>
    </lineage>
</organism>